<keyword evidence="5" id="KW-0418">Kinase</keyword>
<dbReference type="Proteomes" id="UP000243217">
    <property type="component" value="Unassembled WGS sequence"/>
</dbReference>
<feature type="region of interest" description="Disordered" evidence="3">
    <location>
        <begin position="111"/>
        <end position="140"/>
    </location>
</feature>
<evidence type="ECO:0000256" key="1">
    <source>
        <dbReference type="ARBA" id="ARBA00005843"/>
    </source>
</evidence>
<protein>
    <submittedName>
        <fullName evidence="5">Kinase</fullName>
    </submittedName>
</protein>
<dbReference type="InterPro" id="IPR000719">
    <property type="entry name" value="Prot_kinase_dom"/>
</dbReference>
<dbReference type="EMBL" id="JNBS01001195">
    <property type="protein sequence ID" value="OQS02201.1"/>
    <property type="molecule type" value="Genomic_DNA"/>
</dbReference>
<name>A0A1V9ZW71_9STRA</name>
<dbReference type="PANTHER" id="PTHR44329:SF214">
    <property type="entry name" value="PROTEIN KINASE DOMAIN-CONTAINING PROTEIN"/>
    <property type="match status" value="1"/>
</dbReference>
<dbReference type="PROSITE" id="PS50011">
    <property type="entry name" value="PROTEIN_KINASE_DOM"/>
    <property type="match status" value="1"/>
</dbReference>
<keyword evidence="6" id="KW-1185">Reference proteome</keyword>
<dbReference type="PROSITE" id="PS50297">
    <property type="entry name" value="ANK_REP_REGION"/>
    <property type="match status" value="1"/>
</dbReference>
<dbReference type="OrthoDB" id="4062651at2759"/>
<evidence type="ECO:0000313" key="6">
    <source>
        <dbReference type="Proteomes" id="UP000243217"/>
    </source>
</evidence>
<dbReference type="InterPro" id="IPR036770">
    <property type="entry name" value="Ankyrin_rpt-contain_sf"/>
</dbReference>
<gene>
    <name evidence="5" type="ORF">THRCLA_05399</name>
</gene>
<dbReference type="InterPro" id="IPR002110">
    <property type="entry name" value="Ankyrin_rpt"/>
</dbReference>
<dbReference type="Pfam" id="PF12796">
    <property type="entry name" value="Ank_2"/>
    <property type="match status" value="2"/>
</dbReference>
<sequence>MLSANECKLLLAAKTATEAEIILLLTKESTKHHRMDLNVKDEEGKTPLYIAAEAGNIVVVKALLHAGVDFKVRVRTRWSNMLFGETPRKAAKRNNHPEIVQLLDEYATKHKAKETKYNEPSPPNSKEATTATKPSKAKVPRHLPSKEILIEFVHAIEQRHIDTVKQYLSEGIDPNAVDENGDTLVHIAIQSHQDDILDSLLAAGDVDVTKCNKDGVTPLVLAIKLGHRRLASKIHSLIDSSIHEVDDESIQIDYEHCLGSDSFGTVYKGVYNNQDVAVKIPHANHDIDIRQKLKTLELCPSPYTVDVIAVASRDLNCPKVAMDLMDCGTLRDYIDAKRKGAPTKFDVTTLQVAWVLANALADLHLNGIIHRDIKPESILLSTKHFIKLDGLEISREWASFMTPRAGTLFYKAPEVMNSDGHYSYSADIYSFGIVIAEFDTLKKPYEDSDFDIHQLNEHIRAGTIRPSLSPDCENWVKELVEKCLVLDPKERPSAREVLGVLHQELHPPKPDS</sequence>
<keyword evidence="5" id="KW-0808">Transferase</keyword>
<feature type="repeat" description="ANK" evidence="2">
    <location>
        <begin position="43"/>
        <end position="75"/>
    </location>
</feature>
<dbReference type="Gene3D" id="3.30.200.20">
    <property type="entry name" value="Phosphorylase Kinase, domain 1"/>
    <property type="match status" value="1"/>
</dbReference>
<evidence type="ECO:0000256" key="2">
    <source>
        <dbReference type="PROSITE-ProRule" id="PRU00023"/>
    </source>
</evidence>
<dbReference type="SUPFAM" id="SSF48403">
    <property type="entry name" value="Ankyrin repeat"/>
    <property type="match status" value="1"/>
</dbReference>
<dbReference type="STRING" id="74557.A0A1V9ZW71"/>
<dbReference type="PIRSF" id="PIRSF000654">
    <property type="entry name" value="Integrin-linked_kinase"/>
    <property type="match status" value="1"/>
</dbReference>
<dbReference type="AlphaFoldDB" id="A0A1V9ZW71"/>
<evidence type="ECO:0000313" key="5">
    <source>
        <dbReference type="EMBL" id="OQS02201.1"/>
    </source>
</evidence>
<dbReference type="Pfam" id="PF00069">
    <property type="entry name" value="Pkinase"/>
    <property type="match status" value="1"/>
</dbReference>
<dbReference type="PANTHER" id="PTHR44329">
    <property type="entry name" value="SERINE/THREONINE-PROTEIN KINASE TNNI3K-RELATED"/>
    <property type="match status" value="1"/>
</dbReference>
<dbReference type="InterPro" id="IPR051681">
    <property type="entry name" value="Ser/Thr_Kinases-Pseudokinases"/>
</dbReference>
<dbReference type="Gene3D" id="1.10.510.10">
    <property type="entry name" value="Transferase(Phosphotransferase) domain 1"/>
    <property type="match status" value="1"/>
</dbReference>
<feature type="domain" description="Protein kinase" evidence="4">
    <location>
        <begin position="252"/>
        <end position="505"/>
    </location>
</feature>
<keyword evidence="2" id="KW-0040">ANK repeat</keyword>
<dbReference type="GO" id="GO:0005524">
    <property type="term" value="F:ATP binding"/>
    <property type="evidence" value="ECO:0007669"/>
    <property type="project" value="InterPro"/>
</dbReference>
<proteinExistence type="inferred from homology"/>
<reference evidence="5 6" key="1">
    <citation type="journal article" date="2014" name="Genome Biol. Evol.">
        <title>The secreted proteins of Achlya hypogyna and Thraustotheca clavata identify the ancestral oomycete secretome and reveal gene acquisitions by horizontal gene transfer.</title>
        <authorList>
            <person name="Misner I."/>
            <person name="Blouin N."/>
            <person name="Leonard G."/>
            <person name="Richards T.A."/>
            <person name="Lane C.E."/>
        </authorList>
    </citation>
    <scope>NUCLEOTIDE SEQUENCE [LARGE SCALE GENOMIC DNA]</scope>
    <source>
        <strain evidence="5 6">ATCC 34112</strain>
    </source>
</reference>
<dbReference type="PROSITE" id="PS50088">
    <property type="entry name" value="ANK_REPEAT"/>
    <property type="match status" value="1"/>
</dbReference>
<feature type="compositionally biased region" description="Polar residues" evidence="3">
    <location>
        <begin position="124"/>
        <end position="133"/>
    </location>
</feature>
<comment type="similarity">
    <text evidence="1">Belongs to the protein kinase superfamily. TKL Ser/Thr protein kinase family.</text>
</comment>
<accession>A0A1V9ZW71</accession>
<dbReference type="Gene3D" id="1.25.40.20">
    <property type="entry name" value="Ankyrin repeat-containing domain"/>
    <property type="match status" value="2"/>
</dbReference>
<organism evidence="5 6">
    <name type="scientific">Thraustotheca clavata</name>
    <dbReference type="NCBI Taxonomy" id="74557"/>
    <lineage>
        <taxon>Eukaryota</taxon>
        <taxon>Sar</taxon>
        <taxon>Stramenopiles</taxon>
        <taxon>Oomycota</taxon>
        <taxon>Saprolegniomycetes</taxon>
        <taxon>Saprolegniales</taxon>
        <taxon>Achlyaceae</taxon>
        <taxon>Thraustotheca</taxon>
    </lineage>
</organism>
<comment type="caution">
    <text evidence="5">The sequence shown here is derived from an EMBL/GenBank/DDBJ whole genome shotgun (WGS) entry which is preliminary data.</text>
</comment>
<dbReference type="InterPro" id="IPR011009">
    <property type="entry name" value="Kinase-like_dom_sf"/>
</dbReference>
<evidence type="ECO:0000259" key="4">
    <source>
        <dbReference type="PROSITE" id="PS50011"/>
    </source>
</evidence>
<dbReference type="GO" id="GO:0004674">
    <property type="term" value="F:protein serine/threonine kinase activity"/>
    <property type="evidence" value="ECO:0007669"/>
    <property type="project" value="TreeGrafter"/>
</dbReference>
<evidence type="ECO:0000256" key="3">
    <source>
        <dbReference type="SAM" id="MobiDB-lite"/>
    </source>
</evidence>
<dbReference type="SMART" id="SM00248">
    <property type="entry name" value="ANK"/>
    <property type="match status" value="5"/>
</dbReference>
<dbReference type="SUPFAM" id="SSF56112">
    <property type="entry name" value="Protein kinase-like (PK-like)"/>
    <property type="match status" value="1"/>
</dbReference>